<feature type="transmembrane region" description="Helical" evidence="1">
    <location>
        <begin position="143"/>
        <end position="162"/>
    </location>
</feature>
<feature type="transmembrane region" description="Helical" evidence="1">
    <location>
        <begin position="70"/>
        <end position="96"/>
    </location>
</feature>
<keyword evidence="1" id="KW-0472">Membrane</keyword>
<keyword evidence="1" id="KW-0812">Transmembrane</keyword>
<name>A0A7J7KSF6_BUGNE</name>
<dbReference type="InterPro" id="IPR049352">
    <property type="entry name" value="Rost"/>
</dbReference>
<dbReference type="Proteomes" id="UP000593567">
    <property type="component" value="Unassembled WGS sequence"/>
</dbReference>
<reference evidence="2" key="1">
    <citation type="submission" date="2020-06" db="EMBL/GenBank/DDBJ databases">
        <title>Draft genome of Bugula neritina, a colonial animal packing powerful symbionts and potential medicines.</title>
        <authorList>
            <person name="Rayko M."/>
        </authorList>
    </citation>
    <scope>NUCLEOTIDE SEQUENCE [LARGE SCALE GENOMIC DNA]</scope>
    <source>
        <strain evidence="2">Kwan_BN1</strain>
    </source>
</reference>
<evidence type="ECO:0000313" key="2">
    <source>
        <dbReference type="EMBL" id="KAF6041035.1"/>
    </source>
</evidence>
<organism evidence="2 3">
    <name type="scientific">Bugula neritina</name>
    <name type="common">Brown bryozoan</name>
    <name type="synonym">Sertularia neritina</name>
    <dbReference type="NCBI Taxonomy" id="10212"/>
    <lineage>
        <taxon>Eukaryota</taxon>
        <taxon>Metazoa</taxon>
        <taxon>Spiralia</taxon>
        <taxon>Lophotrochozoa</taxon>
        <taxon>Bryozoa</taxon>
        <taxon>Gymnolaemata</taxon>
        <taxon>Cheilostomatida</taxon>
        <taxon>Flustrina</taxon>
        <taxon>Buguloidea</taxon>
        <taxon>Bugulidae</taxon>
        <taxon>Bugula</taxon>
    </lineage>
</organism>
<accession>A0A7J7KSF6</accession>
<dbReference type="PANTHER" id="PTHR12242">
    <property type="entry name" value="OS02G0130600 PROTEIN-RELATED"/>
    <property type="match status" value="1"/>
</dbReference>
<gene>
    <name evidence="2" type="ORF">EB796_000656</name>
</gene>
<keyword evidence="1" id="KW-1133">Transmembrane helix</keyword>
<keyword evidence="3" id="KW-1185">Reference proteome</keyword>
<evidence type="ECO:0000256" key="1">
    <source>
        <dbReference type="SAM" id="Phobius"/>
    </source>
</evidence>
<dbReference type="Pfam" id="PF21534">
    <property type="entry name" value="Rost"/>
    <property type="match status" value="1"/>
</dbReference>
<dbReference type="EMBL" id="VXIV02000086">
    <property type="protein sequence ID" value="KAF6041035.1"/>
    <property type="molecule type" value="Genomic_DNA"/>
</dbReference>
<protein>
    <submittedName>
        <fullName evidence="2">Uncharacterized protein</fullName>
    </submittedName>
</protein>
<feature type="transmembrane region" description="Helical" evidence="1">
    <location>
        <begin position="168"/>
        <end position="186"/>
    </location>
</feature>
<proteinExistence type="predicted"/>
<dbReference type="AlphaFoldDB" id="A0A7J7KSF6"/>
<feature type="transmembrane region" description="Helical" evidence="1">
    <location>
        <begin position="198"/>
        <end position="219"/>
    </location>
</feature>
<evidence type="ECO:0000313" key="3">
    <source>
        <dbReference type="Proteomes" id="UP000593567"/>
    </source>
</evidence>
<dbReference type="OrthoDB" id="419711at2759"/>
<comment type="caution">
    <text evidence="2">The sequence shown here is derived from an EMBL/GenBank/DDBJ whole genome shotgun (WGS) entry which is preliminary data.</text>
</comment>
<dbReference type="PANTHER" id="PTHR12242:SF1">
    <property type="entry name" value="MYND-TYPE DOMAIN-CONTAINING PROTEIN"/>
    <property type="match status" value="1"/>
</dbReference>
<dbReference type="GO" id="GO:0016020">
    <property type="term" value="C:membrane"/>
    <property type="evidence" value="ECO:0007669"/>
    <property type="project" value="TreeGrafter"/>
</dbReference>
<feature type="transmembrane region" description="Helical" evidence="1">
    <location>
        <begin position="239"/>
        <end position="262"/>
    </location>
</feature>
<sequence>MTCVKAFKAEFTRRKVFFQDATQRELSAPRFCSHQGWILGHTLYRVSAFLFTLITVIVDDATADTYGLSYFYFTRWCFLFIVIYFLFASISSVYYLCTQRAMRRKLADSNTYADSSKIAFQDISGTVPRSKEAPLLWFMKIQWIFYNIALPSSVIVTVVYWGLLYNGWLITFHRFTTHGVNVILMISEQYISSVNTRILHIYQTVIFATAYALFSVILWSTSGTIVYPVIGDWGASPGWATGVTFGIIAMYIIGQFLLFFICHGLEVCAKRYERPHIKTDPRA</sequence>
<feature type="transmembrane region" description="Helical" evidence="1">
    <location>
        <begin position="37"/>
        <end position="58"/>
    </location>
</feature>